<feature type="transmembrane region" description="Helical" evidence="1">
    <location>
        <begin position="359"/>
        <end position="379"/>
    </location>
</feature>
<feature type="transmembrane region" description="Helical" evidence="1">
    <location>
        <begin position="435"/>
        <end position="453"/>
    </location>
</feature>
<evidence type="ECO:0000313" key="3">
    <source>
        <dbReference type="EMBL" id="SDF54258.1"/>
    </source>
</evidence>
<proteinExistence type="predicted"/>
<feature type="transmembrane region" description="Helical" evidence="1">
    <location>
        <begin position="260"/>
        <end position="281"/>
    </location>
</feature>
<dbReference type="PANTHER" id="PTHR35342:SF5">
    <property type="entry name" value="TRICARBOXYLIC TRANSPORT PROTEIN"/>
    <property type="match status" value="1"/>
</dbReference>
<evidence type="ECO:0000256" key="1">
    <source>
        <dbReference type="SAM" id="Phobius"/>
    </source>
</evidence>
<evidence type="ECO:0000259" key="2">
    <source>
        <dbReference type="Pfam" id="PF01970"/>
    </source>
</evidence>
<feature type="transmembrane region" description="Helical" evidence="1">
    <location>
        <begin position="7"/>
        <end position="26"/>
    </location>
</feature>
<keyword evidence="1" id="KW-1133">Transmembrane helix</keyword>
<dbReference type="EMBL" id="FNBM01000003">
    <property type="protein sequence ID" value="SDF54258.1"/>
    <property type="molecule type" value="Genomic_DNA"/>
</dbReference>
<reference evidence="3 4" key="1">
    <citation type="submission" date="2016-10" db="EMBL/GenBank/DDBJ databases">
        <authorList>
            <person name="de Groot N.N."/>
        </authorList>
    </citation>
    <scope>NUCLEOTIDE SEQUENCE [LARGE SCALE GENOMIC DNA]</scope>
    <source>
        <strain evidence="3 4">LMG 25475</strain>
    </source>
</reference>
<feature type="transmembrane region" description="Helical" evidence="1">
    <location>
        <begin position="167"/>
        <end position="185"/>
    </location>
</feature>
<sequence>MEAIINAFGMVMTFEVLAVMVIAALYGLFVGAIPGLTASMAVALMVPVTFFMDPVPAIAAIVTMAAMAIFSGDLPAVYMRMPGTPASAAYTEPCYGLSQRGLGEYALSMSAVSSAIGGSVGVLALILCAPFLAEFALNFSSFEYFWLACMGLTAAIAVSDSSPVKGAVSLLLGLLVASVGLDPVSGESRFTFGNADLLGGLGFIPVIIGLFAVAEILRFCTRNSRTGNSRQAALVPQKPMLLQALRDIFKYKAGVVQGSFVGVLVGILPGAGADVAAYISYAMSKRAAAKRPTEDEINMAKIVPATAANNAAVGGSFIPATVFGIPGDSLTAIVIGVLFMKGLNPGPTIFTENADMINAVFLAFLLANILLIPFGFLAIKLFKRVLQVPQSMLMPVILAFSMVGAFAVENTLFAIVIILAFGIIGFFMEENGFPLAPMILGIVLGPMLEETFITSMMRAQGDLMVFFERPVSLALAIITLSLWMLPVLLRLLKRRAGITPESPAHRKEECTL</sequence>
<feature type="transmembrane region" description="Helical" evidence="1">
    <location>
        <begin position="197"/>
        <end position="217"/>
    </location>
</feature>
<dbReference type="InterPro" id="IPR002823">
    <property type="entry name" value="DUF112_TM"/>
</dbReference>
<dbReference type="Pfam" id="PF01970">
    <property type="entry name" value="TctA"/>
    <property type="match status" value="1"/>
</dbReference>
<feature type="transmembrane region" description="Helical" evidence="1">
    <location>
        <begin position="105"/>
        <end position="132"/>
    </location>
</feature>
<dbReference type="AlphaFoldDB" id="A0A1G7LXG3"/>
<dbReference type="Proteomes" id="UP000243378">
    <property type="component" value="Unassembled WGS sequence"/>
</dbReference>
<organism evidence="3 4">
    <name type="scientific">Phytopseudomonas seleniipraecipitans</name>
    <dbReference type="NCBI Taxonomy" id="640205"/>
    <lineage>
        <taxon>Bacteria</taxon>
        <taxon>Pseudomonadati</taxon>
        <taxon>Pseudomonadota</taxon>
        <taxon>Gammaproteobacteria</taxon>
        <taxon>Pseudomonadales</taxon>
        <taxon>Pseudomonadaceae</taxon>
        <taxon>Phytopseudomonas</taxon>
    </lineage>
</organism>
<keyword evidence="1" id="KW-0812">Transmembrane</keyword>
<gene>
    <name evidence="3" type="ORF">SAMN05216381_1850</name>
</gene>
<name>A0A1G7LXG3_9GAMM</name>
<feature type="transmembrane region" description="Helical" evidence="1">
    <location>
        <begin position="412"/>
        <end position="428"/>
    </location>
</feature>
<dbReference type="STRING" id="640205.SAMN05216381_1850"/>
<feature type="transmembrane region" description="Helical" evidence="1">
    <location>
        <begin position="144"/>
        <end position="161"/>
    </location>
</feature>
<feature type="transmembrane region" description="Helical" evidence="1">
    <location>
        <begin position="317"/>
        <end position="339"/>
    </location>
</feature>
<protein>
    <submittedName>
        <fullName evidence="3">TctA family transporter</fullName>
    </submittedName>
</protein>
<dbReference type="RefSeq" id="WP_244153387.1">
    <property type="nucleotide sequence ID" value="NZ_FNBM01000003.1"/>
</dbReference>
<feature type="transmembrane region" description="Helical" evidence="1">
    <location>
        <begin position="58"/>
        <end position="78"/>
    </location>
</feature>
<feature type="domain" description="DUF112" evidence="2">
    <location>
        <begin position="17"/>
        <end position="440"/>
    </location>
</feature>
<keyword evidence="1" id="KW-0472">Membrane</keyword>
<evidence type="ECO:0000313" key="4">
    <source>
        <dbReference type="Proteomes" id="UP000243378"/>
    </source>
</evidence>
<feature type="transmembrane region" description="Helical" evidence="1">
    <location>
        <begin position="473"/>
        <end position="492"/>
    </location>
</feature>
<dbReference type="PANTHER" id="PTHR35342">
    <property type="entry name" value="TRICARBOXYLIC TRANSPORT PROTEIN"/>
    <property type="match status" value="1"/>
</dbReference>
<accession>A0A1G7LXG3</accession>